<evidence type="ECO:0000256" key="6">
    <source>
        <dbReference type="ARBA" id="ARBA00022801"/>
    </source>
</evidence>
<dbReference type="InterPro" id="IPR013154">
    <property type="entry name" value="ADH-like_N"/>
</dbReference>
<keyword evidence="5" id="KW-0479">Metal-binding</keyword>
<dbReference type="EC" id="1.3.1.48" evidence="3"/>
<dbReference type="InterPro" id="IPR036291">
    <property type="entry name" value="NAD(P)-bd_dom_sf"/>
</dbReference>
<feature type="transmembrane region" description="Helical" evidence="8">
    <location>
        <begin position="12"/>
        <end position="33"/>
    </location>
</feature>
<dbReference type="Pfam" id="PF00107">
    <property type="entry name" value="ADH_zinc_N"/>
    <property type="match status" value="1"/>
</dbReference>
<evidence type="ECO:0000313" key="10">
    <source>
        <dbReference type="EMBL" id="KAH7642211.1"/>
    </source>
</evidence>
<dbReference type="InterPro" id="IPR013149">
    <property type="entry name" value="ADH-like_C"/>
</dbReference>
<dbReference type="InterPro" id="IPR011032">
    <property type="entry name" value="GroES-like_sf"/>
</dbReference>
<gene>
    <name evidence="10" type="ORF">HUG17_5256</name>
</gene>
<accession>A0A9D4P161</accession>
<evidence type="ECO:0000256" key="7">
    <source>
        <dbReference type="ARBA" id="ARBA00023002"/>
    </source>
</evidence>
<dbReference type="InterPro" id="IPR002933">
    <property type="entry name" value="Peptidase_M20"/>
</dbReference>
<comment type="similarity">
    <text evidence="2">Belongs to the zinc-containing alcohol dehydrogenase family. Quinone oxidoreductase subfamily.</text>
</comment>
<protein>
    <recommendedName>
        <fullName evidence="3">15-oxoprostaglandin 13-reductase</fullName>
        <ecNumber evidence="3">1.3.1.48</ecNumber>
    </recommendedName>
</protein>
<dbReference type="Gene3D" id="3.40.630.10">
    <property type="entry name" value="Zn peptidases"/>
    <property type="match status" value="1"/>
</dbReference>
<dbReference type="PANTHER" id="PTHR43270:SF4">
    <property type="entry name" value="CARNOSINE DIPEPTIDASE 2, ISOFORM A"/>
    <property type="match status" value="1"/>
</dbReference>
<dbReference type="InterPro" id="IPR051458">
    <property type="entry name" value="Cyt/Met_Dipeptidase"/>
</dbReference>
<dbReference type="Pfam" id="PF01546">
    <property type="entry name" value="Peptidase_M20"/>
    <property type="match status" value="1"/>
</dbReference>
<dbReference type="AlphaFoldDB" id="A0A9D4P161"/>
<reference evidence="10" key="2">
    <citation type="journal article" date="2021" name="World Allergy Organ. J.">
        <title>Chromosome-level assembly of Dermatophagoides farinae genome and transcriptome reveals two novel allergens Der f 37 and Der f 39.</title>
        <authorList>
            <person name="Chen J."/>
            <person name="Cai Z."/>
            <person name="Fan D."/>
            <person name="Hu J."/>
            <person name="Hou Y."/>
            <person name="He Y."/>
            <person name="Zhang Z."/>
            <person name="Zhao Z."/>
            <person name="Gao P."/>
            <person name="Hu W."/>
            <person name="Sun J."/>
            <person name="Li J."/>
            <person name="Ji K."/>
        </authorList>
    </citation>
    <scope>NUCLEOTIDE SEQUENCE</scope>
    <source>
        <strain evidence="10">JKM2019</strain>
    </source>
</reference>
<dbReference type="PROSITE" id="PS01162">
    <property type="entry name" value="QOR_ZETA_CRYSTAL"/>
    <property type="match status" value="1"/>
</dbReference>
<keyword evidence="8" id="KW-0472">Membrane</keyword>
<dbReference type="SMART" id="SM00829">
    <property type="entry name" value="PKS_ER"/>
    <property type="match status" value="1"/>
</dbReference>
<dbReference type="GO" id="GO:0047522">
    <property type="term" value="F:15-oxoprostaglandin 13-reductase [NAD(P)+] activity"/>
    <property type="evidence" value="ECO:0007669"/>
    <property type="project" value="UniProtKB-EC"/>
</dbReference>
<organism evidence="10">
    <name type="scientific">Dermatophagoides farinae</name>
    <name type="common">American house dust mite</name>
    <dbReference type="NCBI Taxonomy" id="6954"/>
    <lineage>
        <taxon>Eukaryota</taxon>
        <taxon>Metazoa</taxon>
        <taxon>Ecdysozoa</taxon>
        <taxon>Arthropoda</taxon>
        <taxon>Chelicerata</taxon>
        <taxon>Arachnida</taxon>
        <taxon>Acari</taxon>
        <taxon>Acariformes</taxon>
        <taxon>Sarcoptiformes</taxon>
        <taxon>Astigmata</taxon>
        <taxon>Psoroptidia</taxon>
        <taxon>Analgoidea</taxon>
        <taxon>Pyroglyphidae</taxon>
        <taxon>Dermatophagoidinae</taxon>
        <taxon>Dermatophagoides</taxon>
    </lineage>
</organism>
<dbReference type="Pfam" id="PF08240">
    <property type="entry name" value="ADH_N"/>
    <property type="match status" value="1"/>
</dbReference>
<evidence type="ECO:0000256" key="1">
    <source>
        <dbReference type="ARBA" id="ARBA00006247"/>
    </source>
</evidence>
<evidence type="ECO:0000256" key="8">
    <source>
        <dbReference type="SAM" id="Phobius"/>
    </source>
</evidence>
<dbReference type="SUPFAM" id="SSF51735">
    <property type="entry name" value="NAD(P)-binding Rossmann-fold domains"/>
    <property type="match status" value="1"/>
</dbReference>
<dbReference type="Proteomes" id="UP000828236">
    <property type="component" value="Unassembled WGS sequence"/>
</dbReference>
<comment type="similarity">
    <text evidence="1">Belongs to the peptidase M20A family.</text>
</comment>
<dbReference type="Pfam" id="PF07687">
    <property type="entry name" value="M20_dimer"/>
    <property type="match status" value="1"/>
</dbReference>
<dbReference type="InterPro" id="IPR002364">
    <property type="entry name" value="Quin_OxRdtase/zeta-crystal_CS"/>
</dbReference>
<dbReference type="GO" id="GO:0008233">
    <property type="term" value="F:peptidase activity"/>
    <property type="evidence" value="ECO:0007669"/>
    <property type="project" value="UniProtKB-KW"/>
</dbReference>
<evidence type="ECO:0000259" key="9">
    <source>
        <dbReference type="SMART" id="SM00829"/>
    </source>
</evidence>
<dbReference type="Gene3D" id="3.30.70.360">
    <property type="match status" value="1"/>
</dbReference>
<keyword evidence="4" id="KW-0645">Protease</keyword>
<dbReference type="CDD" id="cd05676">
    <property type="entry name" value="M20_dipept_like_CNDP"/>
    <property type="match status" value="1"/>
</dbReference>
<evidence type="ECO:0000256" key="3">
    <source>
        <dbReference type="ARBA" id="ARBA00011981"/>
    </source>
</evidence>
<evidence type="ECO:0000256" key="4">
    <source>
        <dbReference type="ARBA" id="ARBA00022670"/>
    </source>
</evidence>
<name>A0A9D4P161_DERFA</name>
<keyword evidence="6" id="KW-0378">Hydrolase</keyword>
<dbReference type="SUPFAM" id="SSF53187">
    <property type="entry name" value="Zn-dependent exopeptidases"/>
    <property type="match status" value="1"/>
</dbReference>
<dbReference type="GO" id="GO:0006508">
    <property type="term" value="P:proteolysis"/>
    <property type="evidence" value="ECO:0007669"/>
    <property type="project" value="UniProtKB-KW"/>
</dbReference>
<sequence length="949" mass="107589">MSSRFISDNMINWFHSLTIYRLFFIWFILQSLLNFKTIESNYSSRSRICLERIWPDFQRCRDRQREHHQYGRYSSGFFFTSTDVYQPKYKVECCSYWELLECVHRAAKIYCTDDDVDLKKLDQALETFGLNVPLYICTEEYPKGSLRCKIRSWMELSGEIRKIWDYIEQNQDRYVQYLADAVAIPSVSSQKETRPETLNVVQHFKQLLESKGVKCELHTIGDETFPDGTRLPLPPVLCGYIGTDIKKKTLCVYGHLDVQPALLQDGWNTEPFKLVERDGKLYGRGASDDKGPVLAWINMIDAFQTCSAPLPINLKFIFEAMEESGSVGLHQLIKSLKDTFLENVDYFCISDNYWLGQSRPCLSYGLRGNAYFYLEVECAKKDLHSGVYGGAVHEAMTDLIHLMSKLTDEKGNILIPGVWDHVEPFTTDERIELQSIDFDEAAYRDEIGTSRLRFNDKVNILAHRWRFPCLSVHGIEGAFSDPGSKTVIPRKVIGKFSIRLVPNQDPDDITIKVTNYLNEEFKKLNSPNKMSVHRQKSSRPWIADTNSNNFIAGKLAIKNVYGIQPDMTREGGSIPVTLTLQEVTEKSVILLPIGSADDGAHSQNEKINRKNYIYGSKHSNDIRDSASIVEVDLRPPNNDEILIKNYYSGVNATDMNIMTGRSSIFPKDHVPFGLGLEGLGTIEAIGKNIDPKQFAIGKSGLVFAMPPKTYAEYIYIKPERIFPVAEMKPEYVALLDCGLTAAIGLDKAGNIKEGETVLMTAAAGGCGHIGVQWAKMKGCKVIGLCSTAEKQSFLESIGCDYIINYKQENLDEVLKEKFPNGIDVIWETYGGSTFEILFKHLAVGGRIVIVGAITGYKTIGFPDISIQNLPIKLLNKSASITGFRFRHYQRFFQKYLDELIELFRTQKLIIRIDMNDFIGVQSSINAIEHLQAGKNVGKVIVQINQQQQQ</sequence>
<keyword evidence="8" id="KW-0812">Transmembrane</keyword>
<dbReference type="GO" id="GO:0008270">
    <property type="term" value="F:zinc ion binding"/>
    <property type="evidence" value="ECO:0007669"/>
    <property type="project" value="InterPro"/>
</dbReference>
<dbReference type="Gene3D" id="3.40.50.720">
    <property type="entry name" value="NAD(P)-binding Rossmann-like Domain"/>
    <property type="match status" value="1"/>
</dbReference>
<feature type="domain" description="Enoyl reductase (ER)" evidence="9">
    <location>
        <begin position="621"/>
        <end position="941"/>
    </location>
</feature>
<dbReference type="Gene3D" id="3.90.180.10">
    <property type="entry name" value="Medium-chain alcohol dehydrogenases, catalytic domain"/>
    <property type="match status" value="1"/>
</dbReference>
<proteinExistence type="inferred from homology"/>
<comment type="caution">
    <text evidence="10">The sequence shown here is derived from an EMBL/GenBank/DDBJ whole genome shotgun (WGS) entry which is preliminary data.</text>
</comment>
<dbReference type="PANTHER" id="PTHR43270">
    <property type="entry name" value="BETA-ALA-HIS DIPEPTIDASE"/>
    <property type="match status" value="1"/>
</dbReference>
<dbReference type="InterPro" id="IPR001261">
    <property type="entry name" value="ArgE/DapE_CS"/>
</dbReference>
<evidence type="ECO:0000256" key="2">
    <source>
        <dbReference type="ARBA" id="ARBA00010371"/>
    </source>
</evidence>
<dbReference type="PROSITE" id="PS00759">
    <property type="entry name" value="ARGE_DAPE_CPG2_2"/>
    <property type="match status" value="1"/>
</dbReference>
<keyword evidence="8" id="KW-1133">Transmembrane helix</keyword>
<dbReference type="InterPro" id="IPR011650">
    <property type="entry name" value="Peptidase_M20_dimer"/>
</dbReference>
<keyword evidence="7" id="KW-0560">Oxidoreductase</keyword>
<evidence type="ECO:0000256" key="5">
    <source>
        <dbReference type="ARBA" id="ARBA00022723"/>
    </source>
</evidence>
<dbReference type="InterPro" id="IPR020843">
    <property type="entry name" value="ER"/>
</dbReference>
<dbReference type="FunFam" id="3.40.50.720:FF:000121">
    <property type="entry name" value="Prostaglandin reductase 2"/>
    <property type="match status" value="1"/>
</dbReference>
<reference evidence="10" key="1">
    <citation type="submission" date="2020-06" db="EMBL/GenBank/DDBJ databases">
        <authorList>
            <person name="Ji K."/>
            <person name="Li J."/>
        </authorList>
    </citation>
    <scope>NUCLEOTIDE SEQUENCE</scope>
    <source>
        <strain evidence="10">JKM2019</strain>
        <tissue evidence="10">Whole body</tissue>
    </source>
</reference>
<dbReference type="SUPFAM" id="SSF50129">
    <property type="entry name" value="GroES-like"/>
    <property type="match status" value="1"/>
</dbReference>
<dbReference type="EMBL" id="SDOV01000004">
    <property type="protein sequence ID" value="KAH7642211.1"/>
    <property type="molecule type" value="Genomic_DNA"/>
</dbReference>